<dbReference type="PANTHER" id="PTHR35528:SF3">
    <property type="entry name" value="BLL1675 PROTEIN"/>
    <property type="match status" value="1"/>
</dbReference>
<evidence type="ECO:0000313" key="3">
    <source>
        <dbReference type="EMBL" id="CAA9246616.1"/>
    </source>
</evidence>
<sequence length="125" mass="14219">MRKPLRKQGFVPTVVATDKLRPCGAAFSELGLSARHGQGLRKDNRAGVSHQPVRRRERKMRRFKPPGSARRFLSVHAAACNTFNVQRHLIPRRTLRAFRAEAMAQWRGDVKRLGTRGACAFAWFP</sequence>
<feature type="compositionally biased region" description="Basic residues" evidence="1">
    <location>
        <begin position="52"/>
        <end position="64"/>
    </location>
</feature>
<accession>A0A6J4IAG2</accession>
<proteinExistence type="predicted"/>
<evidence type="ECO:0000256" key="1">
    <source>
        <dbReference type="SAM" id="MobiDB-lite"/>
    </source>
</evidence>
<dbReference type="InterPro" id="IPR052183">
    <property type="entry name" value="IS_Transposase"/>
</dbReference>
<reference evidence="3" key="1">
    <citation type="submission" date="2020-02" db="EMBL/GenBank/DDBJ databases">
        <authorList>
            <person name="Meier V. D."/>
        </authorList>
    </citation>
    <scope>NUCLEOTIDE SEQUENCE</scope>
    <source>
        <strain evidence="3">AVDCRST_MAG08</strain>
    </source>
</reference>
<evidence type="ECO:0000259" key="2">
    <source>
        <dbReference type="Pfam" id="PF13610"/>
    </source>
</evidence>
<dbReference type="AlphaFoldDB" id="A0A6J4IAG2"/>
<organism evidence="3">
    <name type="scientific">uncultured Acetobacteraceae bacterium</name>
    <dbReference type="NCBI Taxonomy" id="169975"/>
    <lineage>
        <taxon>Bacteria</taxon>
        <taxon>Pseudomonadati</taxon>
        <taxon>Pseudomonadota</taxon>
        <taxon>Alphaproteobacteria</taxon>
        <taxon>Acetobacterales</taxon>
        <taxon>Acetobacteraceae</taxon>
        <taxon>environmental samples</taxon>
    </lineage>
</organism>
<name>A0A6J4IAG2_9PROT</name>
<dbReference type="Pfam" id="PF13610">
    <property type="entry name" value="DDE_Tnp_IS240"/>
    <property type="match status" value="1"/>
</dbReference>
<dbReference type="InterPro" id="IPR032874">
    <property type="entry name" value="DDE_dom"/>
</dbReference>
<gene>
    <name evidence="3" type="ORF">AVDCRST_MAG08-1887</name>
</gene>
<feature type="domain" description="DDE" evidence="2">
    <location>
        <begin position="2"/>
        <end position="80"/>
    </location>
</feature>
<dbReference type="PANTHER" id="PTHR35528">
    <property type="entry name" value="BLL1675 PROTEIN"/>
    <property type="match status" value="1"/>
</dbReference>
<feature type="region of interest" description="Disordered" evidence="1">
    <location>
        <begin position="38"/>
        <end position="66"/>
    </location>
</feature>
<protein>
    <recommendedName>
        <fullName evidence="2">DDE domain-containing protein</fullName>
    </recommendedName>
</protein>
<dbReference type="EMBL" id="CADCTG010000156">
    <property type="protein sequence ID" value="CAA9246616.1"/>
    <property type="molecule type" value="Genomic_DNA"/>
</dbReference>